<dbReference type="PROSITE" id="PS01040">
    <property type="entry name" value="SBP_BACTERIAL_5"/>
    <property type="match status" value="1"/>
</dbReference>
<evidence type="ECO:0000259" key="5">
    <source>
        <dbReference type="Pfam" id="PF00496"/>
    </source>
</evidence>
<accession>A0ABW5PBS2</accession>
<evidence type="ECO:0000256" key="3">
    <source>
        <dbReference type="ARBA" id="ARBA00022729"/>
    </source>
</evidence>
<dbReference type="RefSeq" id="WP_377602588.1">
    <property type="nucleotide sequence ID" value="NZ_JBHUME010000007.1"/>
</dbReference>
<feature type="domain" description="Solute-binding protein family 5" evidence="5">
    <location>
        <begin position="76"/>
        <end position="467"/>
    </location>
</feature>
<dbReference type="Gene3D" id="3.40.190.10">
    <property type="entry name" value="Periplasmic binding protein-like II"/>
    <property type="match status" value="1"/>
</dbReference>
<organism evidence="6 7">
    <name type="scientific">Paenibacillus gansuensis</name>
    <dbReference type="NCBI Taxonomy" id="306542"/>
    <lineage>
        <taxon>Bacteria</taxon>
        <taxon>Bacillati</taxon>
        <taxon>Bacillota</taxon>
        <taxon>Bacilli</taxon>
        <taxon>Bacillales</taxon>
        <taxon>Paenibacillaceae</taxon>
        <taxon>Paenibacillus</taxon>
    </lineage>
</organism>
<dbReference type="PANTHER" id="PTHR30290">
    <property type="entry name" value="PERIPLASMIC BINDING COMPONENT OF ABC TRANSPORTER"/>
    <property type="match status" value="1"/>
</dbReference>
<comment type="caution">
    <text evidence="6">The sequence shown here is derived from an EMBL/GenBank/DDBJ whole genome shotgun (WGS) entry which is preliminary data.</text>
</comment>
<feature type="signal peptide" evidence="4">
    <location>
        <begin position="1"/>
        <end position="21"/>
    </location>
</feature>
<comment type="similarity">
    <text evidence="2">Belongs to the bacterial solute-binding protein 5 family.</text>
</comment>
<dbReference type="EMBL" id="JBHUME010000007">
    <property type="protein sequence ID" value="MFD2612791.1"/>
    <property type="molecule type" value="Genomic_DNA"/>
</dbReference>
<evidence type="ECO:0000256" key="1">
    <source>
        <dbReference type="ARBA" id="ARBA00004193"/>
    </source>
</evidence>
<evidence type="ECO:0000256" key="4">
    <source>
        <dbReference type="SAM" id="SignalP"/>
    </source>
</evidence>
<reference evidence="7" key="1">
    <citation type="journal article" date="2019" name="Int. J. Syst. Evol. Microbiol.">
        <title>The Global Catalogue of Microorganisms (GCM) 10K type strain sequencing project: providing services to taxonomists for standard genome sequencing and annotation.</title>
        <authorList>
            <consortium name="The Broad Institute Genomics Platform"/>
            <consortium name="The Broad Institute Genome Sequencing Center for Infectious Disease"/>
            <person name="Wu L."/>
            <person name="Ma J."/>
        </authorList>
    </citation>
    <scope>NUCLEOTIDE SEQUENCE [LARGE SCALE GENOMIC DNA]</scope>
    <source>
        <strain evidence="7">KCTC 3950</strain>
    </source>
</reference>
<feature type="chain" id="PRO_5045340402" evidence="4">
    <location>
        <begin position="22"/>
        <end position="546"/>
    </location>
</feature>
<dbReference type="InterPro" id="IPR030678">
    <property type="entry name" value="Peptide/Ni-bd"/>
</dbReference>
<dbReference type="PANTHER" id="PTHR30290:SF79">
    <property type="entry name" value="DIPEPTIDE-BINDING PROTEIN DPPE"/>
    <property type="match status" value="1"/>
</dbReference>
<dbReference type="Proteomes" id="UP001597541">
    <property type="component" value="Unassembled WGS sequence"/>
</dbReference>
<dbReference type="InterPro" id="IPR023765">
    <property type="entry name" value="SBP_5_CS"/>
</dbReference>
<keyword evidence="7" id="KW-1185">Reference proteome</keyword>
<dbReference type="Gene3D" id="3.90.76.10">
    <property type="entry name" value="Dipeptide-binding Protein, Domain 1"/>
    <property type="match status" value="1"/>
</dbReference>
<dbReference type="SUPFAM" id="SSF53850">
    <property type="entry name" value="Periplasmic binding protein-like II"/>
    <property type="match status" value="1"/>
</dbReference>
<dbReference type="InterPro" id="IPR039424">
    <property type="entry name" value="SBP_5"/>
</dbReference>
<dbReference type="Pfam" id="PF00496">
    <property type="entry name" value="SBP_bac_5"/>
    <property type="match status" value="1"/>
</dbReference>
<dbReference type="CDD" id="cd08504">
    <property type="entry name" value="PBP2_OppA"/>
    <property type="match status" value="1"/>
</dbReference>
<name>A0ABW5PBS2_9BACL</name>
<protein>
    <submittedName>
        <fullName evidence="6">Peptide ABC transporter substrate-binding protein</fullName>
    </submittedName>
</protein>
<sequence length="546" mass="60716">MKKKSLALGLAAVLMTGTVLAGCGTKGTGGSGEQVFRMNLHTEPPSLDLAQAQDNTSFTVLNAIYEGLTTKNEKAEVQPGVAKDWKISDDGLTYTMNLRDDAKWSNGDPVTAKDFEFAWKRILDPNLQPASPYAYQLYYLKNAEEYNSKKDGVTADQVGVKAQDDKTLVITLKAPTPYFLGLLSFFTYFPQHEKSVSANPAFAAEASTIIGNGAFTIADWKHNDSITLKKSDNYYAKDEVKLSEVKMAMVDDASTELSMYETGQLDYSGAPTGEIPLDQIPVLKESKKEEMRIDPIASSYYYVFNTTAEPFDNVNIRKAFAMSIDRQQIVDKVTLAGQLPAFAFVPPGIKGEKDEFRKEQESNLFKEDNAEAKALLAKGMQEKGYSKLPEITLIHNTGAGHKKIATAIASMWKTNLGVDVKIEAQEWGVFLKNRTNLNYQVARAGWGADYNDPMTYIDLFTSNSGNNDTGWKNPEFDKLVNEAKASSDEKVRMTAMAKAEKMITDDMIIMPIYYYTSVGLLKPNFKNITFDYKGDIDFTRGYVENK</sequence>
<dbReference type="PIRSF" id="PIRSF002741">
    <property type="entry name" value="MppA"/>
    <property type="match status" value="1"/>
</dbReference>
<comment type="subcellular location">
    <subcellularLocation>
        <location evidence="1">Cell membrane</location>
        <topology evidence="1">Lipid-anchor</topology>
    </subcellularLocation>
</comment>
<gene>
    <name evidence="6" type="ORF">ACFSUF_10195</name>
</gene>
<evidence type="ECO:0000256" key="2">
    <source>
        <dbReference type="ARBA" id="ARBA00005695"/>
    </source>
</evidence>
<evidence type="ECO:0000313" key="7">
    <source>
        <dbReference type="Proteomes" id="UP001597541"/>
    </source>
</evidence>
<proteinExistence type="inferred from homology"/>
<dbReference type="InterPro" id="IPR000914">
    <property type="entry name" value="SBP_5_dom"/>
</dbReference>
<evidence type="ECO:0000313" key="6">
    <source>
        <dbReference type="EMBL" id="MFD2612791.1"/>
    </source>
</evidence>
<keyword evidence="3 4" id="KW-0732">Signal</keyword>
<dbReference type="Gene3D" id="3.10.105.10">
    <property type="entry name" value="Dipeptide-binding Protein, Domain 3"/>
    <property type="match status" value="1"/>
</dbReference>